<dbReference type="InterPro" id="IPR013098">
    <property type="entry name" value="Ig_I-set"/>
</dbReference>
<dbReference type="GO" id="GO:0060298">
    <property type="term" value="P:positive regulation of sarcomere organization"/>
    <property type="evidence" value="ECO:0007669"/>
    <property type="project" value="UniProtKB-ARBA"/>
</dbReference>
<dbReference type="Pfam" id="PF25101">
    <property type="entry name" value="Spectrin_7"/>
    <property type="match status" value="1"/>
</dbReference>
<feature type="region of interest" description="Disordered" evidence="10">
    <location>
        <begin position="2917"/>
        <end position="2994"/>
    </location>
</feature>
<dbReference type="FunCoup" id="A0A1S3I5T3">
    <property type="interactions" value="30"/>
</dbReference>
<dbReference type="Pfam" id="PF00435">
    <property type="entry name" value="Spectrin"/>
    <property type="match status" value="3"/>
</dbReference>
<dbReference type="FunFam" id="2.60.40.10:FF:000612">
    <property type="entry name" value="palladin isoform X1"/>
    <property type="match status" value="1"/>
</dbReference>
<dbReference type="PANTHER" id="PTHR47633">
    <property type="entry name" value="IMMUNOGLOBULIN"/>
    <property type="match status" value="1"/>
</dbReference>
<dbReference type="GO" id="GO:0031430">
    <property type="term" value="C:M band"/>
    <property type="evidence" value="ECO:0007669"/>
    <property type="project" value="UniProtKB-ARBA"/>
</dbReference>
<feature type="domain" description="Ig-like" evidence="11">
    <location>
        <begin position="3867"/>
        <end position="3955"/>
    </location>
</feature>
<feature type="compositionally biased region" description="Low complexity" evidence="10">
    <location>
        <begin position="2599"/>
        <end position="2609"/>
    </location>
</feature>
<keyword evidence="7" id="KW-0175">Coiled coil</keyword>
<keyword evidence="4" id="KW-0677">Repeat</keyword>
<keyword evidence="6" id="KW-0067">ATP-binding</keyword>
<dbReference type="FunFam" id="2.60.40.10:FF:000119">
    <property type="entry name" value="Sallimus, isoform P"/>
    <property type="match status" value="1"/>
</dbReference>
<dbReference type="GeneID" id="106161274"/>
<dbReference type="FunFam" id="2.60.40.10:FF:000714">
    <property type="entry name" value="Titin novex-3"/>
    <property type="match status" value="1"/>
</dbReference>
<dbReference type="SUPFAM" id="SSF46966">
    <property type="entry name" value="Spectrin repeat"/>
    <property type="match status" value="6"/>
</dbReference>
<dbReference type="InterPro" id="IPR058157">
    <property type="entry name" value="Spectrin_met"/>
</dbReference>
<feature type="compositionally biased region" description="Pro residues" evidence="10">
    <location>
        <begin position="2203"/>
        <end position="2214"/>
    </location>
</feature>
<feature type="region of interest" description="Disordered" evidence="10">
    <location>
        <begin position="2452"/>
        <end position="2471"/>
    </location>
</feature>
<dbReference type="InParanoid" id="A0A1S3I5T3"/>
<dbReference type="Pfam" id="PF07679">
    <property type="entry name" value="I-set"/>
    <property type="match status" value="16"/>
</dbReference>
<evidence type="ECO:0000256" key="6">
    <source>
        <dbReference type="ARBA" id="ARBA00022840"/>
    </source>
</evidence>
<dbReference type="FunFam" id="2.60.40.10:FF:000032">
    <property type="entry name" value="palladin isoform X1"/>
    <property type="match status" value="1"/>
</dbReference>
<sequence length="4184" mass="470507">MEPDLMEVGATLEEAIKLRQEHEELLHKLHDKQHQITELLARADEYVAQEKAYSEVYEAMAESLGEAWKDLNSQLETRRLLLDQSIAFHQSAQQFSEKMEQAQKNFSHVPLAQDVEMAKHLLQQHTEMKKGILEASMQTLQQGQELLDKIRVMGQRSDLQNRHATTAACYGIEHLLELLHDRRRQLEDLWLQRKVQLEQCLQLCQLDQECSKVLNWYQQVGGGYLSKTDLGDSAMVAQMMHEDHARFEIQAKEAHDTVLRLVRTADQLIHSTHYDSEGIRSRLHRVDKVSEEFMQEMENRRKNLAMAVSFYKQADVALDKLGQVEMELNRTDLPRNSTALVERHSQLSSTIAEVSAAALREGRILLERVHRDDPGANGVRTKMRLLQETCSRLETMCRAKPSEQTTGGPSVGAFQEQYNSVQNWISNIGHNTLTKHRDLGGSLSDAQDFLDAHRHLEKDLQTKSYELQTLASSAQALVKSGDQGSAQMVVDRTRALSEEWNNLQFTVERRIKLALSYVSFHKVANQVNLNFDSLDESFKVDKEEIQFITEPAVKHIQEKWVTTLQMFREAEQKGRNFISDSSNVQGDTRLEVRRSVATTESILTTLQQRKSHFTECYESWQLRVSSGKEFKVQWHQFVEAARKTIDWIMRAEKDLFAPNIAADLGRSAEAAQTAQQKLEQFGPTAKKAQAEIEKHLQTAEMLALKGDTKGQKDQIVNELLKVHQRFQARITEYQILLNMTIQFYKNLHQVDKLIEKTEQAYKQAELPNDVSRAEQMLSEHLANKDQVKQLINFTAGEGEQIVVRVRQQDSEEAAKEEVQKVLEITEERKQHWERAWDEQKNRLEQNVQLCQFNFDLRQVHREIDELSHQLRTKHGDYGSSLPQAKMTAEAFRQFEMTVALTQKKIQNFKSTADMMLKNQHYDSHRIRQELAHLEQKWSSFHTNVHEYRDAIDTSVKFFRLLEECDVWVKEATSLLINAGRKATECRTSGDATRLMQQLERFIEDGRDAQEEKISKISELTLQLYGPQGQQQIQPIIERHRDIIASYGQAGRELNTLKVNLQKREQMPTQEQIAAPPVPQIEVPQFQHQEIQVQQVAKVARAPEAPAPKKAKKDVKPPKIVQPLKDGEVLEGTRYVFECKVQSDTPPQVKWFKDGLPVSSPDYEQRFFNDTATLTIDETFSEDTAKYSCKITNEAGTTESSAVLRVKETHQKIVPPDFSKNLKSEEVLEGSSFTFDCHVTGLPSPSISWYQDKENIDNSPDFVITQINGICCLKIRRVTRAHDARYTCKAVNAGGAASSSARLTVQTPAKPIFTEPLHDIVTGEGKFVRMYVHFKGTPPPDITWRKNNQAILPSSVFKIETRSNFSCLEISEAYPEDTGTYVVVAKNTVGEARSTCQLTVEGIYSTASEEMSQVSEAEPVAPTFTAQLNDREAQEGHRVRLDCVIVGNPEPEVIWYHDGKPVKESKDFQLLFEGDRCTLIIREVYLEDGGQYKVVARNKLGEASSSCNLHVEPISELSSISGASFQTETAPPRFTQLLRDITAFEGKKIKFDCRLTGVPQPKLKWFRNEVEITNSPDYQITANGELHTLTIPEVFKEDAGSFAAVATNEGGEAKSYAKLHVKESYDTTTTTTVKTTRVETKEVKHSPPEFKMLFKDVHVRLGESVKFECVIAGSPKPKVTWFFNGEPIVRKEYRIIMESDRHTLYIQEVRPEDAGRFSVSAENASGKATCSALLVMEGTPGVTSPTRQMVSPVVQAPVSPHATVKQTRTITREEREVIYREMEYEGQVDRGQYTTTLQRKDTETTKALPWEKPRDETYQSTMEQQLKPKFQPIDMTIAIPVAPKFIEPIKSIAAREGTQVTFQGCVTGKPEPTIKWYKEGKDITHRPDVQTSYRDGRVALTIPKITKQDQGNFTCTASNTAGMASSSSELIVKANMVPPSFPQRLQSREVHEGKAVKLMVRVAGTPTPTVSWYREGAHIISSPDFEILQEGDLHTLHIPEVFYEDSGKFTVAAVNPAGEARCTAELIVEVPTDRERTSPSPPRPWQQVQETTRKIEQTVFLSQEKKVPHKPVAPPTPKVVVAPQKPVAAPPHPPAPKYAKMGPEPGMPKIMKPLRDHVVREGHKVVLEVHAQAVPEPIIKWYREEVEIHHSPDFMLHYSKGIATLTIAECFPEDSGKYVCVATNAHGSQRTQCFLRVEGAPVKQAPPPPPKPVKAPPVQKIAAPPPAQKVAAPAPPPPVQRVAPAPVAPPAPPPPPPSPKKKAKGVVPQIVEKPVNQPLLEGHPATFATRVTGQPTPEVIWSHRGHPIKESTRHRIDVDVFTGITRLHINVCYPEDEGDYTCTAVNPVGESSATAYLLGQDKFTEWQREEEMAKRKALEMQKQRSLVSELETRMTSPLPKKAVPEFFKPKKEPTYMSDVSMTSDDEARRRTPTGPPHFKVSKFEERLMTEIDVRDGRTTSASEAEYESEPLDRSVSDRLAKAPEIVTSMKNFKLMEGNDATFVCRVTSHPRPKIQWFKDGKRIYASPRIEIKFSPDGYVTLRIKEARPDDTGYYTMLAINTAGKATCSAELYVDALPKIDESSYIRPESLARMRRRESKTSVSSFEGSESGTEERHFKPRFRQVPQDLEVREGHVARFDCMVSGRPHPAVEWYRNGVHILDDAVHKVVVNEEGVHSLIIRVVTEQEAGTYTCIATNKGGTDMFQVNLNILQTQHLMPPRFTDRMHNISVKAHTPVTFHCAATGVPVPMMSWQKDGIYITPTDKYRVETDQGRSSLYIDNPDGSDNAWFQCSAVNIAGSASTRAKLTVEVETKKKEPERKLNIPKAKAVAPGTLPVSPAPIAIRRTEETMEVDLGSPPGSPDKPDPGSPPYYQIIGYSDEYASGVAKIINYVDLPRATSPDLPPITILQLDKERKMLKIVSPPSSPVKLKSPPTSPVKPKTPPVVPAKPKSPLVSPVMPKAPPSAPVKAKSPPCTPVKEKSPPSSPLKPDPGSPPYYQIISYSDENASGIAKITAYTDFTRELQEMLERHKEEWLIPMSPESAEGIPTERSMMEIDLQKSSPEPDLYANGYQSPPPKDVPVPSKGGLPHSLSEAKMTLLNFLPHDISQRPEPTVAFAFGDKGLEMFPHETQTPPTTPNPEADISLPHWKSQSSVPPANYPMEVDAEDIEDKIMSDKPYKPWNKGDLDEGVQWNGVQEDGDVFDVDMREEEEEEPKPHWMVKLRHVERYSPPAPESPTTPVKTEAAPEIRPVQAPVLPKPAVAAFTPPAPPPPKPVTFKVVPPKKAPPPTAPKPTWAELEFAPPQPPPAPVRRRPKTISKVEWPPAPVPAETAEWEPPDVLPPIAGASPGWRHVSAPVGGVSIVPPPAQGGFEPSGVPPFVTSEGFEPRSMEPRQPSPPKLVAAQVSFDKSEEVKADDFEDPSMIQQDLDPVTHFQQISTKSIDDDDDDDDYDDVELCNREIDVYSDAGGTEQIGAVVIGDDHADHELDGSTQIVSEQRHNVTETSVQSEQIVESIETDNAVSGQDDTAINVDSEKTVHTVEHAFKNFEPTDFDDVVDDFNSGKLSVSVTTAWRPLSDDVSQKPFEDIPQQKTEVTVEQMALQQEDDRPGAPPAPAPTALQVVSVDTPTERTAPWRKARPTTPPKVPPKPMRVTIPVGAPVPGAPLQVSTESRVLPEQPTAEREPFKPQKMRKDVLILRSSSGAAAHKEYILYGEPPAPADIYDKSKQRPPEFKTRPKDLPQLVETDAAHFECRLVPVGDPHMVVEWFFNGQLLRHGHRFRTTHDFGFVALDILYTYPEDSGEYVVRATNYYGTDEARAVLKCKGKRSVIMETQLPEGMEGVQRLQQMEEWMGIPRDETDAEKPKPKEQPRFVLTMESEEVEEGDTAKFMVKVDGHPRPRVTWWHNQSIVRDGARFKIHYDGMIHYLYIPKCREYNQGEVRCVARNTEGQVECSTTLKVKPQEDWRARLKRTPEPMWGVVTTHGPKAVIESIEVLDKIMKPKDRSQIRQVEKEKQEKISAYVVPENKMAERELLQTHVDLRHASATSDLLRHSPTMETDAEVHIERAKVQLAAETDEGAEARKKALLERKEPPVFTKPVEPIKTKEGVAVRFDVEFTGFPTPNITWYRDSFQIQPSRDFQISTQSTKSTLFIPEVFPEDDGMYTVKASNPYGMVVSKGKLTVLHQHS</sequence>
<dbReference type="KEGG" id="lak:106161274"/>
<feature type="region of interest" description="Disordered" evidence="10">
    <location>
        <begin position="3173"/>
        <end position="3192"/>
    </location>
</feature>
<dbReference type="FunFam" id="2.60.40.10:FF:000697">
    <property type="entry name" value="titin isoform X1"/>
    <property type="match status" value="1"/>
</dbReference>
<evidence type="ECO:0000256" key="3">
    <source>
        <dbReference type="ARBA" id="ARBA00022490"/>
    </source>
</evidence>
<feature type="domain" description="Ig-like" evidence="11">
    <location>
        <begin position="4089"/>
        <end position="4178"/>
    </location>
</feature>
<feature type="region of interest" description="Disordered" evidence="10">
    <location>
        <begin position="3420"/>
        <end position="3449"/>
    </location>
</feature>
<dbReference type="STRING" id="7574.A0A1S3I5T3"/>
<dbReference type="CDD" id="cd00176">
    <property type="entry name" value="SPEC"/>
    <property type="match status" value="4"/>
</dbReference>
<feature type="compositionally biased region" description="Pro residues" evidence="10">
    <location>
        <begin position="2981"/>
        <end position="2992"/>
    </location>
</feature>
<evidence type="ECO:0000256" key="7">
    <source>
        <dbReference type="ARBA" id="ARBA00023054"/>
    </source>
</evidence>
<evidence type="ECO:0000256" key="1">
    <source>
        <dbReference type="ARBA" id="ARBA00004657"/>
    </source>
</evidence>
<feature type="region of interest" description="Disordered" evidence="10">
    <location>
        <begin position="3598"/>
        <end position="3648"/>
    </location>
</feature>
<feature type="region of interest" description="Disordered" evidence="10">
    <location>
        <begin position="2200"/>
        <end position="2265"/>
    </location>
</feature>
<accession>A0A1S3I5T3</accession>
<feature type="compositionally biased region" description="Pro residues" evidence="10">
    <location>
        <begin position="2931"/>
        <end position="2944"/>
    </location>
</feature>
<evidence type="ECO:0000313" key="12">
    <source>
        <dbReference type="Proteomes" id="UP000085678"/>
    </source>
</evidence>
<feature type="domain" description="Ig-like" evidence="11">
    <location>
        <begin position="1647"/>
        <end position="1734"/>
    </location>
</feature>
<dbReference type="GO" id="GO:0045989">
    <property type="term" value="P:positive regulation of striated muscle contraction"/>
    <property type="evidence" value="ECO:0007669"/>
    <property type="project" value="UniProtKB-ARBA"/>
</dbReference>
<feature type="domain" description="Ig-like" evidence="11">
    <location>
        <begin position="2482"/>
        <end position="2571"/>
    </location>
</feature>
<dbReference type="InterPro" id="IPR036179">
    <property type="entry name" value="Ig-like_dom_sf"/>
</dbReference>
<feature type="compositionally biased region" description="Pro residues" evidence="10">
    <location>
        <begin position="2245"/>
        <end position="2257"/>
    </location>
</feature>
<comment type="similarity">
    <text evidence="2">Belongs to the protein kinase superfamily. CAMK Ser/Thr protein kinase family.</text>
</comment>
<feature type="domain" description="Ig-like" evidence="11">
    <location>
        <begin position="1938"/>
        <end position="2028"/>
    </location>
</feature>
<dbReference type="GO" id="GO:0045214">
    <property type="term" value="P:sarcomere organization"/>
    <property type="evidence" value="ECO:0007669"/>
    <property type="project" value="UniProtKB-ARBA"/>
</dbReference>
<dbReference type="InterPro" id="IPR003599">
    <property type="entry name" value="Ig_sub"/>
</dbReference>
<dbReference type="SMART" id="SM00409">
    <property type="entry name" value="IG"/>
    <property type="match status" value="16"/>
</dbReference>
<dbReference type="FunFam" id="2.60.40.10:FF:000080">
    <property type="entry name" value="Myosin light chain kinase, smooth muscle"/>
    <property type="match status" value="2"/>
</dbReference>
<feature type="compositionally biased region" description="Pro residues" evidence="10">
    <location>
        <begin position="2222"/>
        <end position="2238"/>
    </location>
</feature>
<dbReference type="InterPro" id="IPR056701">
    <property type="entry name" value="DUF7799"/>
</dbReference>
<reference evidence="13" key="1">
    <citation type="submission" date="2025-08" db="UniProtKB">
        <authorList>
            <consortium name="RefSeq"/>
        </authorList>
    </citation>
    <scope>IDENTIFICATION</scope>
    <source>
        <tissue evidence="13">Gonads</tissue>
    </source>
</reference>
<evidence type="ECO:0000256" key="8">
    <source>
        <dbReference type="ARBA" id="ARBA00023157"/>
    </source>
</evidence>
<feature type="region of interest" description="Disordered" evidence="10">
    <location>
        <begin position="2595"/>
        <end position="2614"/>
    </location>
</feature>
<dbReference type="GO" id="GO:0005524">
    <property type="term" value="F:ATP binding"/>
    <property type="evidence" value="ECO:0007669"/>
    <property type="project" value="UniProtKB-KW"/>
</dbReference>
<gene>
    <name evidence="13" type="primary">LOC106161274</name>
</gene>
<dbReference type="FunFam" id="2.60.40.10:FF:000147">
    <property type="entry name" value="Myosin light chain kinase"/>
    <property type="match status" value="1"/>
</dbReference>
<feature type="compositionally biased region" description="Pro residues" evidence="10">
    <location>
        <begin position="2856"/>
        <end position="2867"/>
    </location>
</feature>
<dbReference type="InterPro" id="IPR002017">
    <property type="entry name" value="Spectrin_repeat"/>
</dbReference>
<dbReference type="InterPro" id="IPR007110">
    <property type="entry name" value="Ig-like_dom"/>
</dbReference>
<feature type="compositionally biased region" description="Low complexity" evidence="10">
    <location>
        <begin position="2945"/>
        <end position="2956"/>
    </location>
</feature>
<dbReference type="InterPro" id="IPR003598">
    <property type="entry name" value="Ig_sub2"/>
</dbReference>
<keyword evidence="3" id="KW-0963">Cytoplasm</keyword>
<evidence type="ECO:0000256" key="9">
    <source>
        <dbReference type="ARBA" id="ARBA00023319"/>
    </source>
</evidence>
<evidence type="ECO:0000256" key="10">
    <source>
        <dbReference type="SAM" id="MobiDB-lite"/>
    </source>
</evidence>
<feature type="domain" description="Ig-like" evidence="11">
    <location>
        <begin position="3728"/>
        <end position="3819"/>
    </location>
</feature>
<dbReference type="InterPro" id="IPR018159">
    <property type="entry name" value="Spectrin/alpha-actinin"/>
</dbReference>
<dbReference type="Proteomes" id="UP000085678">
    <property type="component" value="Unplaced"/>
</dbReference>
<keyword evidence="12" id="KW-1185">Reference proteome</keyword>
<dbReference type="FunFam" id="2.60.40.10:FF:000425">
    <property type="entry name" value="Myosin light chain kinase"/>
    <property type="match status" value="5"/>
</dbReference>
<keyword evidence="8" id="KW-1015">Disulfide bond</keyword>
<evidence type="ECO:0000256" key="2">
    <source>
        <dbReference type="ARBA" id="ARBA00006692"/>
    </source>
</evidence>
<feature type="region of interest" description="Disordered" evidence="10">
    <location>
        <begin position="2849"/>
        <end position="2870"/>
    </location>
</feature>
<protein>
    <submittedName>
        <fullName evidence="13">Titin</fullName>
    </submittedName>
</protein>
<feature type="compositionally biased region" description="Low complexity" evidence="10">
    <location>
        <begin position="2918"/>
        <end position="2930"/>
    </location>
</feature>
<dbReference type="InterPro" id="IPR013783">
    <property type="entry name" value="Ig-like_fold"/>
</dbReference>
<dbReference type="FunFam" id="2.60.40.10:FF:000345">
    <property type="entry name" value="Muscle M-line assembly protein unc-89"/>
    <property type="match status" value="1"/>
</dbReference>
<feature type="domain" description="Ig-like" evidence="11">
    <location>
        <begin position="1421"/>
        <end position="1509"/>
    </location>
</feature>
<evidence type="ECO:0000313" key="13">
    <source>
        <dbReference type="RefSeq" id="XP_013393635.1"/>
    </source>
</evidence>
<feature type="domain" description="Ig-like" evidence="11">
    <location>
        <begin position="1842"/>
        <end position="1930"/>
    </location>
</feature>
<feature type="domain" description="Ig-like" evidence="11">
    <location>
        <begin position="2717"/>
        <end position="2805"/>
    </location>
</feature>
<feature type="domain" description="Ig-like" evidence="11">
    <location>
        <begin position="1310"/>
        <end position="1398"/>
    </location>
</feature>
<dbReference type="Gene3D" id="2.60.40.10">
    <property type="entry name" value="Immunoglobulins"/>
    <property type="match status" value="16"/>
</dbReference>
<feature type="region of interest" description="Disordered" evidence="10">
    <location>
        <begin position="2416"/>
        <end position="2438"/>
    </location>
</feature>
<dbReference type="RefSeq" id="XP_013393635.1">
    <property type="nucleotide sequence ID" value="XM_013538181.1"/>
</dbReference>
<dbReference type="SMART" id="SM00408">
    <property type="entry name" value="IGc2"/>
    <property type="match status" value="15"/>
</dbReference>
<dbReference type="FunFam" id="2.60.40.10:FF:000107">
    <property type="entry name" value="Myosin, light chain kinase a"/>
    <property type="match status" value="2"/>
</dbReference>
<feature type="domain" description="Ig-like" evidence="11">
    <location>
        <begin position="2107"/>
        <end position="2195"/>
    </location>
</feature>
<evidence type="ECO:0000256" key="4">
    <source>
        <dbReference type="ARBA" id="ARBA00022737"/>
    </source>
</evidence>
<feature type="domain" description="Ig-like" evidence="11">
    <location>
        <begin position="1215"/>
        <end position="1303"/>
    </location>
</feature>
<dbReference type="Gene3D" id="1.20.58.60">
    <property type="match status" value="5"/>
</dbReference>
<keyword evidence="5" id="KW-0547">Nucleotide-binding</keyword>
<feature type="domain" description="Ig-like" evidence="11">
    <location>
        <begin position="2618"/>
        <end position="2707"/>
    </location>
</feature>
<dbReference type="SUPFAM" id="SSF48726">
    <property type="entry name" value="Immunoglobulin"/>
    <property type="match status" value="16"/>
</dbReference>
<evidence type="ECO:0000259" key="11">
    <source>
        <dbReference type="PROSITE" id="PS50835"/>
    </source>
</evidence>
<dbReference type="OrthoDB" id="5969272at2759"/>
<evidence type="ECO:0000256" key="5">
    <source>
        <dbReference type="ARBA" id="ARBA00022741"/>
    </source>
</evidence>
<dbReference type="SMART" id="SM00150">
    <property type="entry name" value="SPEC"/>
    <property type="match status" value="8"/>
</dbReference>
<keyword evidence="9" id="KW-0393">Immunoglobulin domain</keyword>
<feature type="domain" description="Ig-like" evidence="11">
    <location>
        <begin position="1531"/>
        <end position="1619"/>
    </location>
</feature>
<feature type="compositionally biased region" description="Pro residues" evidence="10">
    <location>
        <begin position="3638"/>
        <end position="3647"/>
    </location>
</feature>
<dbReference type="Pfam" id="PF25075">
    <property type="entry name" value="DUF7799"/>
    <property type="match status" value="1"/>
</dbReference>
<feature type="compositionally biased region" description="Basic and acidic residues" evidence="10">
    <location>
        <begin position="3173"/>
        <end position="3184"/>
    </location>
</feature>
<feature type="region of interest" description="Disordered" evidence="10">
    <location>
        <begin position="3362"/>
        <end position="3398"/>
    </location>
</feature>
<proteinExistence type="inferred from homology"/>
<name>A0A1S3I5T3_LINAN</name>
<dbReference type="GO" id="GO:0031674">
    <property type="term" value="C:I band"/>
    <property type="evidence" value="ECO:0007669"/>
    <property type="project" value="UniProtKB-ARBA"/>
</dbReference>
<feature type="region of interest" description="Disordered" evidence="10">
    <location>
        <begin position="3260"/>
        <end position="3338"/>
    </location>
</feature>
<dbReference type="PROSITE" id="PS50835">
    <property type="entry name" value="IG_LIKE"/>
    <property type="match status" value="16"/>
</dbReference>
<organism evidence="12 13">
    <name type="scientific">Lingula anatina</name>
    <name type="common">Brachiopod</name>
    <name type="synonym">Lingula unguis</name>
    <dbReference type="NCBI Taxonomy" id="7574"/>
    <lineage>
        <taxon>Eukaryota</taxon>
        <taxon>Metazoa</taxon>
        <taxon>Spiralia</taxon>
        <taxon>Lophotrochozoa</taxon>
        <taxon>Brachiopoda</taxon>
        <taxon>Linguliformea</taxon>
        <taxon>Lingulata</taxon>
        <taxon>Lingulida</taxon>
        <taxon>Linguloidea</taxon>
        <taxon>Lingulidae</taxon>
        <taxon>Lingula</taxon>
    </lineage>
</organism>
<comment type="subcellular location">
    <subcellularLocation>
        <location evidence="1">Cytoplasm</location>
        <location evidence="1">Myofibril</location>
    </subcellularLocation>
</comment>
<feature type="domain" description="Ig-like" evidence="11">
    <location>
        <begin position="1117"/>
        <end position="1204"/>
    </location>
</feature>
<feature type="domain" description="Ig-like" evidence="11">
    <location>
        <begin position="2267"/>
        <end position="2353"/>
    </location>
</feature>